<keyword evidence="5" id="KW-1185">Reference proteome</keyword>
<dbReference type="Pfam" id="PF07331">
    <property type="entry name" value="TctB"/>
    <property type="match status" value="1"/>
</dbReference>
<keyword evidence="2" id="KW-0812">Transmembrane</keyword>
<dbReference type="RefSeq" id="WP_158027626.1">
    <property type="nucleotide sequence ID" value="NZ_BMHG01000001.1"/>
</dbReference>
<feature type="region of interest" description="Disordered" evidence="1">
    <location>
        <begin position="1"/>
        <end position="22"/>
    </location>
</feature>
<name>A0A6H9WM10_9MICO</name>
<accession>A0A6H9WM10</accession>
<protein>
    <submittedName>
        <fullName evidence="4">Tripartite tricarboxylate transporter TctB family protein</fullName>
    </submittedName>
</protein>
<feature type="compositionally biased region" description="Low complexity" evidence="1">
    <location>
        <begin position="1"/>
        <end position="20"/>
    </location>
</feature>
<feature type="domain" description="DUF1468" evidence="3">
    <location>
        <begin position="33"/>
        <end position="206"/>
    </location>
</feature>
<feature type="transmembrane region" description="Helical" evidence="2">
    <location>
        <begin position="64"/>
        <end position="83"/>
    </location>
</feature>
<comment type="caution">
    <text evidence="4">The sequence shown here is derived from an EMBL/GenBank/DDBJ whole genome shotgun (WGS) entry which is preliminary data.</text>
</comment>
<evidence type="ECO:0000256" key="2">
    <source>
        <dbReference type="SAM" id="Phobius"/>
    </source>
</evidence>
<gene>
    <name evidence="4" type="ORF">F8O04_01880</name>
</gene>
<organism evidence="4 5">
    <name type="scientific">Pseudoclavibacter endophyticus</name>
    <dbReference type="NCBI Taxonomy" id="1778590"/>
    <lineage>
        <taxon>Bacteria</taxon>
        <taxon>Bacillati</taxon>
        <taxon>Actinomycetota</taxon>
        <taxon>Actinomycetes</taxon>
        <taxon>Micrococcales</taxon>
        <taxon>Microbacteriaceae</taxon>
        <taxon>Pseudoclavibacter</taxon>
    </lineage>
</organism>
<feature type="transmembrane region" description="Helical" evidence="2">
    <location>
        <begin position="32"/>
        <end position="52"/>
    </location>
</feature>
<feature type="transmembrane region" description="Helical" evidence="2">
    <location>
        <begin position="147"/>
        <end position="174"/>
    </location>
</feature>
<dbReference type="AlphaFoldDB" id="A0A6H9WM10"/>
<keyword evidence="2" id="KW-0472">Membrane</keyword>
<dbReference type="OrthoDB" id="5119225at2"/>
<evidence type="ECO:0000313" key="4">
    <source>
        <dbReference type="EMBL" id="KAB1649058.1"/>
    </source>
</evidence>
<reference evidence="4 5" key="1">
    <citation type="submission" date="2019-09" db="EMBL/GenBank/DDBJ databases">
        <title>Phylogeny of genus Pseudoclavibacter and closely related genus.</title>
        <authorList>
            <person name="Li Y."/>
        </authorList>
    </citation>
    <scope>NUCLEOTIDE SEQUENCE [LARGE SCALE GENOMIC DNA]</scope>
    <source>
        <strain evidence="4 5">EGI 60007</strain>
    </source>
</reference>
<dbReference type="InterPro" id="IPR009936">
    <property type="entry name" value="DUF1468"/>
</dbReference>
<feature type="transmembrane region" description="Helical" evidence="2">
    <location>
        <begin position="180"/>
        <end position="213"/>
    </location>
</feature>
<evidence type="ECO:0000256" key="1">
    <source>
        <dbReference type="SAM" id="MobiDB-lite"/>
    </source>
</evidence>
<dbReference type="EMBL" id="WBJY01000001">
    <property type="protein sequence ID" value="KAB1649058.1"/>
    <property type="molecule type" value="Genomic_DNA"/>
</dbReference>
<evidence type="ECO:0000259" key="3">
    <source>
        <dbReference type="Pfam" id="PF07331"/>
    </source>
</evidence>
<sequence>MTNGRSPAGARTPRPAARPSPARRLRGRLADVGIALVALAVALVLLIGALNMDVRGQQVPGPQFFPFIVSGLLAVVGVVLLAMQLRRPDEDGADWHRPDISEDMLRDLGANTELIRVDRAAAPAANDDPNTGHPIDWRTVGMTVGAIALFALALEFVGWIIAATAMFWLIAFAFGAKRPLVNLGIALLLASIIQLLFVGALGLSLPAGFVGVLF</sequence>
<keyword evidence="2" id="KW-1133">Transmembrane helix</keyword>
<dbReference type="Proteomes" id="UP000431744">
    <property type="component" value="Unassembled WGS sequence"/>
</dbReference>
<proteinExistence type="predicted"/>
<evidence type="ECO:0000313" key="5">
    <source>
        <dbReference type="Proteomes" id="UP000431744"/>
    </source>
</evidence>